<sequence length="181" mass="20779">MGDSIYNYVYQFNIFESDYEALPPDSDGASIYSCSSTANGYSNIDKTKCIYSMKYLKHLEGRNTNNNFVGGCKYLNYKLCDIVKDEMFKYDSLTLLKKMKTENEGYFDNDICDDNIQNLSEEIINNVKKLINLYDNFHNIKSDSISNGNINCGMAKACAYSYMSYGETCKSQKDHEFCNEL</sequence>
<proteinExistence type="predicted"/>
<accession>A0A1G4EA41</accession>
<evidence type="ECO:0008006" key="3">
    <source>
        <dbReference type="Google" id="ProtNLM"/>
    </source>
</evidence>
<organism evidence="1 2">
    <name type="scientific">Plasmodium vivax</name>
    <name type="common">malaria parasite P. vivax</name>
    <dbReference type="NCBI Taxonomy" id="5855"/>
    <lineage>
        <taxon>Eukaryota</taxon>
        <taxon>Sar</taxon>
        <taxon>Alveolata</taxon>
        <taxon>Apicomplexa</taxon>
        <taxon>Aconoidasida</taxon>
        <taxon>Haemosporida</taxon>
        <taxon>Plasmodiidae</taxon>
        <taxon>Plasmodium</taxon>
        <taxon>Plasmodium (Plasmodium)</taxon>
    </lineage>
</organism>
<evidence type="ECO:0000313" key="2">
    <source>
        <dbReference type="Proteomes" id="UP000196402"/>
    </source>
</evidence>
<protein>
    <recommendedName>
        <fullName evidence="3">VIR protein</fullName>
    </recommendedName>
</protein>
<reference evidence="1 2" key="1">
    <citation type="submission" date="2016-07" db="EMBL/GenBank/DDBJ databases">
        <authorList>
            <consortium name="Pathogen Informatics"/>
        </authorList>
    </citation>
    <scope>NUCLEOTIDE SEQUENCE [LARGE SCALE GENOMIC DNA]</scope>
</reference>
<dbReference type="Proteomes" id="UP000196402">
    <property type="component" value="Unassembled WGS sequence"/>
</dbReference>
<gene>
    <name evidence="1" type="ORF">PVT01_000011700</name>
</gene>
<evidence type="ECO:0000313" key="1">
    <source>
        <dbReference type="EMBL" id="SCA83424.1"/>
    </source>
</evidence>
<dbReference type="EMBL" id="FLYH01000022">
    <property type="protein sequence ID" value="SCA83424.1"/>
    <property type="molecule type" value="Genomic_DNA"/>
</dbReference>
<name>A0A1G4EA41_PLAVI</name>
<dbReference type="AlphaFoldDB" id="A0A1G4EA41"/>